<dbReference type="KEGG" id="gtr:GLOTRDRAFT_126178"/>
<evidence type="ECO:0000313" key="2">
    <source>
        <dbReference type="Proteomes" id="UP000030669"/>
    </source>
</evidence>
<evidence type="ECO:0000313" key="1">
    <source>
        <dbReference type="EMBL" id="EPQ59885.1"/>
    </source>
</evidence>
<proteinExistence type="predicted"/>
<name>S7RY53_GLOTA</name>
<reference evidence="1 2" key="1">
    <citation type="journal article" date="2012" name="Science">
        <title>The Paleozoic origin of enzymatic lignin decomposition reconstructed from 31 fungal genomes.</title>
        <authorList>
            <person name="Floudas D."/>
            <person name="Binder M."/>
            <person name="Riley R."/>
            <person name="Barry K."/>
            <person name="Blanchette R.A."/>
            <person name="Henrissat B."/>
            <person name="Martinez A.T."/>
            <person name="Otillar R."/>
            <person name="Spatafora J.W."/>
            <person name="Yadav J.S."/>
            <person name="Aerts A."/>
            <person name="Benoit I."/>
            <person name="Boyd A."/>
            <person name="Carlson A."/>
            <person name="Copeland A."/>
            <person name="Coutinho P.M."/>
            <person name="de Vries R.P."/>
            <person name="Ferreira P."/>
            <person name="Findley K."/>
            <person name="Foster B."/>
            <person name="Gaskell J."/>
            <person name="Glotzer D."/>
            <person name="Gorecki P."/>
            <person name="Heitman J."/>
            <person name="Hesse C."/>
            <person name="Hori C."/>
            <person name="Igarashi K."/>
            <person name="Jurgens J.A."/>
            <person name="Kallen N."/>
            <person name="Kersten P."/>
            <person name="Kohler A."/>
            <person name="Kuees U."/>
            <person name="Kumar T.K.A."/>
            <person name="Kuo A."/>
            <person name="LaButti K."/>
            <person name="Larrondo L.F."/>
            <person name="Lindquist E."/>
            <person name="Ling A."/>
            <person name="Lombard V."/>
            <person name="Lucas S."/>
            <person name="Lundell T."/>
            <person name="Martin R."/>
            <person name="McLaughlin D.J."/>
            <person name="Morgenstern I."/>
            <person name="Morin E."/>
            <person name="Murat C."/>
            <person name="Nagy L.G."/>
            <person name="Nolan M."/>
            <person name="Ohm R.A."/>
            <person name="Patyshakuliyeva A."/>
            <person name="Rokas A."/>
            <person name="Ruiz-Duenas F.J."/>
            <person name="Sabat G."/>
            <person name="Salamov A."/>
            <person name="Samejima M."/>
            <person name="Schmutz J."/>
            <person name="Slot J.C."/>
            <person name="St John F."/>
            <person name="Stenlid J."/>
            <person name="Sun H."/>
            <person name="Sun S."/>
            <person name="Syed K."/>
            <person name="Tsang A."/>
            <person name="Wiebenga A."/>
            <person name="Young D."/>
            <person name="Pisabarro A."/>
            <person name="Eastwood D.C."/>
            <person name="Martin F."/>
            <person name="Cullen D."/>
            <person name="Grigoriev I.V."/>
            <person name="Hibbett D.S."/>
        </authorList>
    </citation>
    <scope>NUCLEOTIDE SEQUENCE [LARGE SCALE GENOMIC DNA]</scope>
    <source>
        <strain evidence="1 2">ATCC 11539</strain>
    </source>
</reference>
<dbReference type="GeneID" id="19301349"/>
<dbReference type="PANTHER" id="PTHR38886:SF1">
    <property type="entry name" value="NACHT-NTPASE AND P-LOOP NTPASES N-TERMINAL DOMAIN-CONTAINING PROTEIN"/>
    <property type="match status" value="1"/>
</dbReference>
<dbReference type="PANTHER" id="PTHR38886">
    <property type="entry name" value="SESA DOMAIN-CONTAINING PROTEIN"/>
    <property type="match status" value="1"/>
</dbReference>
<dbReference type="Proteomes" id="UP000030669">
    <property type="component" value="Unassembled WGS sequence"/>
</dbReference>
<evidence type="ECO:0008006" key="3">
    <source>
        <dbReference type="Google" id="ProtNLM"/>
    </source>
</evidence>
<organism evidence="1 2">
    <name type="scientific">Gloeophyllum trabeum (strain ATCC 11539 / FP-39264 / Madison 617)</name>
    <name type="common">Brown rot fungus</name>
    <dbReference type="NCBI Taxonomy" id="670483"/>
    <lineage>
        <taxon>Eukaryota</taxon>
        <taxon>Fungi</taxon>
        <taxon>Dikarya</taxon>
        <taxon>Basidiomycota</taxon>
        <taxon>Agaricomycotina</taxon>
        <taxon>Agaricomycetes</taxon>
        <taxon>Gloeophyllales</taxon>
        <taxon>Gloeophyllaceae</taxon>
        <taxon>Gloeophyllum</taxon>
    </lineage>
</organism>
<dbReference type="RefSeq" id="XP_007862751.1">
    <property type="nucleotide sequence ID" value="XM_007864560.1"/>
</dbReference>
<gene>
    <name evidence="1" type="ORF">GLOTRDRAFT_126178</name>
</gene>
<dbReference type="OrthoDB" id="3271094at2759"/>
<protein>
    <recommendedName>
        <fullName evidence="3">Fungal N-terminal domain-containing protein</fullName>
    </recommendedName>
</protein>
<dbReference type="EMBL" id="KB469297">
    <property type="protein sequence ID" value="EPQ59885.1"/>
    <property type="molecule type" value="Genomic_DNA"/>
</dbReference>
<dbReference type="HOGENOM" id="CLU_616844_0_0_1"/>
<sequence length="444" mass="51246">MPVALTFGSFGDIVSLVQLASSVIARFISTQGNLQQYSEVLLELHALLQSLEVLQHELQAPRTAGASSVSYDVRRDIEARIAACRVALEKMERGIIWYQVCLRERRPREWRELWRRAGYRLFAPEELERYKQEIQRQHASMNIALLMLTRQTQEATHSLVVAGRSVLHEVHATAESTRCDVKLVLKTVLEMGKPSPHFVGYPWEGGRGPHQRMILLRVPFGLEFWIPEEFCEDWQTVVRMMEAALEAPINSLREALIPDDASVFDIFDFHYTWSFDAVTRKDVFAFLHPGYLSDFSAGRRRTRRCGIEGERKHNGGFELSERPLESGTWNITQTDYFQMTMYCTFNKGIIDPSHAYFYWTDHGRELARIPTGGVMMDIILGCFPGTLDTLCDVRVHHTYRAYGPPKGPYDLYIAFPGVEKRLSKFGRVHEFGHYYWKNKIDIDN</sequence>
<dbReference type="AlphaFoldDB" id="S7RY53"/>
<keyword evidence="2" id="KW-1185">Reference proteome</keyword>
<accession>S7RY53</accession>